<proteinExistence type="predicted"/>
<keyword evidence="3" id="KW-1185">Reference proteome</keyword>
<dbReference type="GO" id="GO:0016757">
    <property type="term" value="F:glycosyltransferase activity"/>
    <property type="evidence" value="ECO:0007669"/>
    <property type="project" value="UniProtKB-KW"/>
</dbReference>
<dbReference type="Proteomes" id="UP000325081">
    <property type="component" value="Unassembled WGS sequence"/>
</dbReference>
<comment type="caution">
    <text evidence="2">The sequence shown here is derived from an EMBL/GenBank/DDBJ whole genome shotgun (WGS) entry which is preliminary data.</text>
</comment>
<feature type="compositionally biased region" description="Low complexity" evidence="1">
    <location>
        <begin position="73"/>
        <end position="89"/>
    </location>
</feature>
<gene>
    <name evidence="2" type="ORF">STAS_32933</name>
</gene>
<evidence type="ECO:0000313" key="2">
    <source>
        <dbReference type="EMBL" id="GER55295.1"/>
    </source>
</evidence>
<dbReference type="EMBL" id="BKCP01011626">
    <property type="protein sequence ID" value="GER55295.1"/>
    <property type="molecule type" value="Genomic_DNA"/>
</dbReference>
<evidence type="ECO:0000256" key="1">
    <source>
        <dbReference type="SAM" id="MobiDB-lite"/>
    </source>
</evidence>
<keyword evidence="2" id="KW-0328">Glycosyltransferase</keyword>
<reference evidence="3" key="1">
    <citation type="journal article" date="2019" name="Curr. Biol.">
        <title>Genome Sequence of Striga asiatica Provides Insight into the Evolution of Plant Parasitism.</title>
        <authorList>
            <person name="Yoshida S."/>
            <person name="Kim S."/>
            <person name="Wafula E.K."/>
            <person name="Tanskanen J."/>
            <person name="Kim Y.M."/>
            <person name="Honaas L."/>
            <person name="Yang Z."/>
            <person name="Spallek T."/>
            <person name="Conn C.E."/>
            <person name="Ichihashi Y."/>
            <person name="Cheong K."/>
            <person name="Cui S."/>
            <person name="Der J.P."/>
            <person name="Gundlach H."/>
            <person name="Jiao Y."/>
            <person name="Hori C."/>
            <person name="Ishida J.K."/>
            <person name="Kasahara H."/>
            <person name="Kiba T."/>
            <person name="Kim M.S."/>
            <person name="Koo N."/>
            <person name="Laohavisit A."/>
            <person name="Lee Y.H."/>
            <person name="Lumba S."/>
            <person name="McCourt P."/>
            <person name="Mortimer J.C."/>
            <person name="Mutuku J.M."/>
            <person name="Nomura T."/>
            <person name="Sasaki-Sekimoto Y."/>
            <person name="Seto Y."/>
            <person name="Wang Y."/>
            <person name="Wakatake T."/>
            <person name="Sakakibara H."/>
            <person name="Demura T."/>
            <person name="Yamaguchi S."/>
            <person name="Yoneyama K."/>
            <person name="Manabe R.I."/>
            <person name="Nelson D.C."/>
            <person name="Schulman A.H."/>
            <person name="Timko M.P."/>
            <person name="dePamphilis C.W."/>
            <person name="Choi D."/>
            <person name="Shirasu K."/>
        </authorList>
    </citation>
    <scope>NUCLEOTIDE SEQUENCE [LARGE SCALE GENOMIC DNA]</scope>
    <source>
        <strain evidence="3">cv. UVA1</strain>
    </source>
</reference>
<accession>A0A5A7RC82</accession>
<protein>
    <submittedName>
        <fullName evidence="2">Core-2/I-branching beta-1,6-N-acetylglucosaminyltransferase family protein</fullName>
    </submittedName>
</protein>
<keyword evidence="2" id="KW-0808">Transferase</keyword>
<name>A0A5A7RC82_STRAF</name>
<dbReference type="AlphaFoldDB" id="A0A5A7RC82"/>
<evidence type="ECO:0000313" key="3">
    <source>
        <dbReference type="Proteomes" id="UP000325081"/>
    </source>
</evidence>
<sequence length="168" mass="17641">MLFTESSFTTIPGTVPFAAVAKPPSPSFATSAGSAFTELSALIFVFLALGPPPAAPLLFSRREAVKLRMELSYSSSSSSSDSSSESESSPAPRTLMLSRSSLEVSAPSRVSENAGGKGGAWSSGGSLRLWIDDDAEADAEWEGDGDWELRERTGAVRCAECPSIVRVT</sequence>
<feature type="region of interest" description="Disordered" evidence="1">
    <location>
        <begin position="73"/>
        <end position="121"/>
    </location>
</feature>
<organism evidence="2 3">
    <name type="scientific">Striga asiatica</name>
    <name type="common">Asiatic witchweed</name>
    <name type="synonym">Buchnera asiatica</name>
    <dbReference type="NCBI Taxonomy" id="4170"/>
    <lineage>
        <taxon>Eukaryota</taxon>
        <taxon>Viridiplantae</taxon>
        <taxon>Streptophyta</taxon>
        <taxon>Embryophyta</taxon>
        <taxon>Tracheophyta</taxon>
        <taxon>Spermatophyta</taxon>
        <taxon>Magnoliopsida</taxon>
        <taxon>eudicotyledons</taxon>
        <taxon>Gunneridae</taxon>
        <taxon>Pentapetalae</taxon>
        <taxon>asterids</taxon>
        <taxon>lamiids</taxon>
        <taxon>Lamiales</taxon>
        <taxon>Orobanchaceae</taxon>
        <taxon>Buchnereae</taxon>
        <taxon>Striga</taxon>
    </lineage>
</organism>
<feature type="compositionally biased region" description="Polar residues" evidence="1">
    <location>
        <begin position="97"/>
        <end position="111"/>
    </location>
</feature>